<organism evidence="3 4">
    <name type="scientific">Marasmius oreades</name>
    <name type="common">fairy-ring Marasmius</name>
    <dbReference type="NCBI Taxonomy" id="181124"/>
    <lineage>
        <taxon>Eukaryota</taxon>
        <taxon>Fungi</taxon>
        <taxon>Dikarya</taxon>
        <taxon>Basidiomycota</taxon>
        <taxon>Agaricomycotina</taxon>
        <taxon>Agaricomycetes</taxon>
        <taxon>Agaricomycetidae</taxon>
        <taxon>Agaricales</taxon>
        <taxon>Marasmiineae</taxon>
        <taxon>Marasmiaceae</taxon>
        <taxon>Marasmius</taxon>
    </lineage>
</organism>
<name>A0A9P7RZV5_9AGAR</name>
<feature type="region of interest" description="Disordered" evidence="1">
    <location>
        <begin position="44"/>
        <end position="76"/>
    </location>
</feature>
<keyword evidence="4" id="KW-1185">Reference proteome</keyword>
<dbReference type="RefSeq" id="XP_043009013.1">
    <property type="nucleotide sequence ID" value="XM_043153728.1"/>
</dbReference>
<feature type="transmembrane region" description="Helical" evidence="2">
    <location>
        <begin position="106"/>
        <end position="132"/>
    </location>
</feature>
<dbReference type="KEGG" id="more:E1B28_008893"/>
<dbReference type="OrthoDB" id="20273at2759"/>
<evidence type="ECO:0000256" key="1">
    <source>
        <dbReference type="SAM" id="MobiDB-lite"/>
    </source>
</evidence>
<comment type="caution">
    <text evidence="3">The sequence shown here is derived from an EMBL/GenBank/DDBJ whole genome shotgun (WGS) entry which is preliminary data.</text>
</comment>
<dbReference type="Proteomes" id="UP001049176">
    <property type="component" value="Chromosome 5"/>
</dbReference>
<evidence type="ECO:0008006" key="5">
    <source>
        <dbReference type="Google" id="ProtNLM"/>
    </source>
</evidence>
<gene>
    <name evidence="3" type="ORF">E1B28_008893</name>
</gene>
<dbReference type="AlphaFoldDB" id="A0A9P7RZV5"/>
<keyword evidence="2" id="KW-0812">Transmembrane</keyword>
<dbReference type="GeneID" id="66077969"/>
<reference evidence="3" key="1">
    <citation type="journal article" date="2021" name="Genome Biol. Evol.">
        <title>The assembled and annotated genome of the fairy-ring fungus Marasmius oreades.</title>
        <authorList>
            <person name="Hiltunen M."/>
            <person name="Ament-Velasquez S.L."/>
            <person name="Johannesson H."/>
        </authorList>
    </citation>
    <scope>NUCLEOTIDE SEQUENCE</scope>
    <source>
        <strain evidence="3">03SP1</strain>
    </source>
</reference>
<sequence>MSYRDPYVEQYGNAQSGRHEFNPYSSQPAYPSYGQAGPHYNDYTTPYQDSPMNRGTSVNRRTKDTDETSGFDRGEFTTRENPAGIKKFRRSYQGNMWTKGGKGRGVIRFLCCTLFIGLFLLLSIVLALALWLKPPSITIGSANITSTNNFLSQTAISVPLTVNISVNNPNYFSVTLKELKAEFTYPKGNVPVGNGILNNVVFESNSAKTFAFPFNINYKFADDPSLQALFDIGEKCGVTSGQKSNLSFQYKITIGLQILVAHVKPSISNTISIPCPLGQAEIEQLKKLLGSS</sequence>
<dbReference type="EMBL" id="CM032185">
    <property type="protein sequence ID" value="KAG7092543.1"/>
    <property type="molecule type" value="Genomic_DNA"/>
</dbReference>
<proteinExistence type="predicted"/>
<evidence type="ECO:0000313" key="4">
    <source>
        <dbReference type="Proteomes" id="UP001049176"/>
    </source>
</evidence>
<dbReference type="Gene3D" id="2.60.40.1820">
    <property type="match status" value="1"/>
</dbReference>
<feature type="compositionally biased region" description="Polar residues" evidence="1">
    <location>
        <begin position="44"/>
        <end position="59"/>
    </location>
</feature>
<protein>
    <recommendedName>
        <fullName evidence="5">Late embryogenesis abundant protein LEA-2 subgroup domain-containing protein</fullName>
    </recommendedName>
</protein>
<accession>A0A9P7RZV5</accession>
<evidence type="ECO:0000313" key="3">
    <source>
        <dbReference type="EMBL" id="KAG7092543.1"/>
    </source>
</evidence>
<dbReference type="SUPFAM" id="SSF117070">
    <property type="entry name" value="LEA14-like"/>
    <property type="match status" value="1"/>
</dbReference>
<evidence type="ECO:0000256" key="2">
    <source>
        <dbReference type="SAM" id="Phobius"/>
    </source>
</evidence>
<keyword evidence="2" id="KW-0472">Membrane</keyword>
<feature type="compositionally biased region" description="Basic and acidic residues" evidence="1">
    <location>
        <begin position="61"/>
        <end position="76"/>
    </location>
</feature>
<keyword evidence="2" id="KW-1133">Transmembrane helix</keyword>